<feature type="domain" description="DnaB/C C-terminal" evidence="2">
    <location>
        <begin position="224"/>
        <end position="290"/>
    </location>
</feature>
<organism evidence="3 4">
    <name type="scientific">Fredinandcohnia salidurans</name>
    <dbReference type="NCBI Taxonomy" id="2595041"/>
    <lineage>
        <taxon>Bacteria</taxon>
        <taxon>Bacillati</taxon>
        <taxon>Bacillota</taxon>
        <taxon>Bacilli</taxon>
        <taxon>Bacillales</taxon>
        <taxon>Bacillaceae</taxon>
        <taxon>Fredinandcohnia</taxon>
    </lineage>
</organism>
<dbReference type="Proteomes" id="UP001597227">
    <property type="component" value="Unassembled WGS sequence"/>
</dbReference>
<keyword evidence="4" id="KW-1185">Reference proteome</keyword>
<proteinExistence type="inferred from homology"/>
<comment type="similarity">
    <text evidence="1">Belongs to the DnaB/DnaD family.</text>
</comment>
<evidence type="ECO:0000313" key="4">
    <source>
        <dbReference type="Proteomes" id="UP001597227"/>
    </source>
</evidence>
<dbReference type="InterPro" id="IPR053162">
    <property type="entry name" value="DnaD"/>
</dbReference>
<dbReference type="Pfam" id="PF07261">
    <property type="entry name" value="DnaB_2"/>
    <property type="match status" value="1"/>
</dbReference>
<evidence type="ECO:0000259" key="2">
    <source>
        <dbReference type="Pfam" id="PF07261"/>
    </source>
</evidence>
<dbReference type="InterPro" id="IPR006343">
    <property type="entry name" value="DnaB/C_C"/>
</dbReference>
<dbReference type="Gene3D" id="1.10.10.630">
    <property type="entry name" value="DnaD domain-like"/>
    <property type="match status" value="1"/>
</dbReference>
<name>A0ABW4MXJ8_9BACI</name>
<protein>
    <submittedName>
        <fullName evidence="3">DnaD domain-containing protein</fullName>
    </submittedName>
</protein>
<gene>
    <name evidence="3" type="ORF">ACFSFW_23720</name>
</gene>
<dbReference type="InterPro" id="IPR034829">
    <property type="entry name" value="DnaD-like_sf"/>
</dbReference>
<sequence>MAKYRIVKTDFWKNPVVSEEMTPEDKYFFLYLLTNSHTTQIGIYRITKKEMAFDMGYSIETIHALMDRMINHHKIIRYNPKTREIAIKNWGKYNLQKGGKPVIDCVVSELEEVEDTTLIEYVAENIDRNDIFTIYESFYENTSDWDEEPVPVTQSGWETEPLNQHENIRSDYALTTRGTIRGQKEKQKEKENKKQQQALYPNIDRESKTEDIQEIVECWDQNGFGLNNVNAKEQLLAWLDDSSFLNPKEVILKAMDIACANNKRRLNYVVGILKNWDNESLLTVNEIDLYNEEKQKSVKPIKTGRAIPSSYQFDPTAGED</sequence>
<dbReference type="SUPFAM" id="SSF158499">
    <property type="entry name" value="DnaD domain-like"/>
    <property type="match status" value="1"/>
</dbReference>
<dbReference type="EMBL" id="JBHUEK010000034">
    <property type="protein sequence ID" value="MFD1781660.1"/>
    <property type="molecule type" value="Genomic_DNA"/>
</dbReference>
<accession>A0ABW4MXJ8</accession>
<comment type="caution">
    <text evidence="3">The sequence shown here is derived from an EMBL/GenBank/DDBJ whole genome shotgun (WGS) entry which is preliminary data.</text>
</comment>
<evidence type="ECO:0000313" key="3">
    <source>
        <dbReference type="EMBL" id="MFD1781660.1"/>
    </source>
</evidence>
<dbReference type="PANTHER" id="PTHR37293">
    <property type="entry name" value="PHAGE REPLICATION PROTEIN-RELATED"/>
    <property type="match status" value="1"/>
</dbReference>
<evidence type="ECO:0000256" key="1">
    <source>
        <dbReference type="ARBA" id="ARBA00093462"/>
    </source>
</evidence>
<dbReference type="PANTHER" id="PTHR37293:SF5">
    <property type="entry name" value="DNA REPLICATION PROTEIN"/>
    <property type="match status" value="1"/>
</dbReference>
<reference evidence="4" key="1">
    <citation type="journal article" date="2019" name="Int. J. Syst. Evol. Microbiol.">
        <title>The Global Catalogue of Microorganisms (GCM) 10K type strain sequencing project: providing services to taxonomists for standard genome sequencing and annotation.</title>
        <authorList>
            <consortium name="The Broad Institute Genomics Platform"/>
            <consortium name="The Broad Institute Genome Sequencing Center for Infectious Disease"/>
            <person name="Wu L."/>
            <person name="Ma J."/>
        </authorList>
    </citation>
    <scope>NUCLEOTIDE SEQUENCE [LARGE SCALE GENOMIC DNA]</scope>
    <source>
        <strain evidence="4">CCUG 15531</strain>
    </source>
</reference>
<dbReference type="NCBIfam" id="TIGR01446">
    <property type="entry name" value="DnaD_dom"/>
    <property type="match status" value="1"/>
</dbReference>